<dbReference type="InterPro" id="IPR012341">
    <property type="entry name" value="6hp_glycosidase-like_sf"/>
</dbReference>
<dbReference type="InterPro" id="IPR008928">
    <property type="entry name" value="6-hairpin_glycosidase_sf"/>
</dbReference>
<dbReference type="PANTHER" id="PTHR42899:SF1">
    <property type="entry name" value="SPERMATOGENESIS-ASSOCIATED PROTEIN 20"/>
    <property type="match status" value="1"/>
</dbReference>
<feature type="domain" description="Spermatogenesis-associated protein 20-like TRX" evidence="2">
    <location>
        <begin position="57"/>
        <end position="223"/>
    </location>
</feature>
<proteinExistence type="predicted"/>
<evidence type="ECO:0000259" key="2">
    <source>
        <dbReference type="Pfam" id="PF03190"/>
    </source>
</evidence>
<dbReference type="Gene3D" id="3.40.30.10">
    <property type="entry name" value="Glutaredoxin"/>
    <property type="match status" value="1"/>
</dbReference>
<feature type="region of interest" description="Disordered" evidence="1">
    <location>
        <begin position="31"/>
        <end position="53"/>
    </location>
</feature>
<keyword evidence="4" id="KW-0560">Oxidoreductase</keyword>
<dbReference type="AlphaFoldDB" id="A0A517VPE3"/>
<dbReference type="Gene3D" id="2.60.40.1250">
    <property type="entry name" value="Thiol:disulfide interchange protein DsbD, N-terminal domain"/>
    <property type="match status" value="1"/>
</dbReference>
<dbReference type="InterPro" id="IPR004879">
    <property type="entry name" value="Ssp411-like_TRX"/>
</dbReference>
<dbReference type="SUPFAM" id="SSF52833">
    <property type="entry name" value="Thioredoxin-like"/>
    <property type="match status" value="1"/>
</dbReference>
<evidence type="ECO:0000313" key="4">
    <source>
        <dbReference type="EMBL" id="QDT94887.1"/>
    </source>
</evidence>
<evidence type="ECO:0000259" key="3">
    <source>
        <dbReference type="Pfam" id="PF11412"/>
    </source>
</evidence>
<dbReference type="EMBL" id="CP037920">
    <property type="protein sequence ID" value="QDT94887.1"/>
    <property type="molecule type" value="Genomic_DNA"/>
</dbReference>
<sequence>MDLKKNSNWWFALLLTAFFISSSWNHQMLSADDGSGKISKQKSSVSTDKHKETPTFTNRLAKETSPYLLLHKHNPVDWYPWGPEAFEKAKKENKIIFLSVGYSSCYWCHVMERLVFENPQIAEYMNKHFVNIKVDREERPDIDDIYMTSLSVYFHLIGAPSNGGWPLSMFLTPDREPFAGGTYFPPTDQGGQMSFPRVLQRVHQLWSEDKKQVSQSATIIAREVARLQKEQAATETIAIESKLVTAGVRSINASYDAEFGGIDFSEVSPNSPKFPTSSKLALLQYDIQSPSKDSTSVESAKVLNHTLDAMANGGIYDHLGGGFHRYSTDRYWHVPHFEKMLYDNGQLASLYANAFEQTGNIQYKSVTEGIVDFVLRELTDTQGGFYSALDAETDGVEGKHYAWSQAELKSALGDDYDLFAEFYGLNEPARFEHGYVLHRVTSLEELATKKDMTPEALEGKLATLRQKLHTIRSKRKPLLIDDKILTSWNGLMIEGMATAGRILKRPDYTAAAEKAAQFILEHMRDDKGHLYRSYRADQARLNAYLDDYAFLVKGLLALHQATGKQQWLDQARELTDLQIELFWDQKEHGFFFTTHDHEQLIARTKNAYDAAIPSGNSISTLNLIELSERTHQSRYREYANQTLQLFGKTIKRYPGRCAQLMQAVGEYIESPLTQNQSSISIPTGDFVLLEDSYEKADEQLAAMNPGLELLMAAGLGQTKEKKKLVTAKAYLSVDRLPAGKTCQVAIVLAIEKGWHINTNPASPDFLVPTTFTIKSNQNVKLSDVKYPTGHAFRVTGFDEPLQVYEKQAIIRGTLEVPVNSAGKEETLELKIKYQACNDKTCIRPTTISLKGKFQIAKPGEQVRQINQKWFQPTATN</sequence>
<dbReference type="RefSeq" id="WP_197998715.1">
    <property type="nucleotide sequence ID" value="NZ_CP037920.1"/>
</dbReference>
<dbReference type="EC" id="1.8.1.8" evidence="4"/>
<dbReference type="SUPFAM" id="SSF48208">
    <property type="entry name" value="Six-hairpin glycosidases"/>
    <property type="match status" value="1"/>
</dbReference>
<dbReference type="GO" id="GO:0005975">
    <property type="term" value="P:carbohydrate metabolic process"/>
    <property type="evidence" value="ECO:0007669"/>
    <property type="project" value="InterPro"/>
</dbReference>
<dbReference type="KEGG" id="gaw:V144x_03200"/>
<evidence type="ECO:0000313" key="5">
    <source>
        <dbReference type="Proteomes" id="UP000318704"/>
    </source>
</evidence>
<accession>A0A517VPE3</accession>
<reference evidence="4 5" key="1">
    <citation type="submission" date="2019-03" db="EMBL/GenBank/DDBJ databases">
        <title>Deep-cultivation of Planctomycetes and their phenomic and genomic characterization uncovers novel biology.</title>
        <authorList>
            <person name="Wiegand S."/>
            <person name="Jogler M."/>
            <person name="Boedeker C."/>
            <person name="Pinto D."/>
            <person name="Vollmers J."/>
            <person name="Rivas-Marin E."/>
            <person name="Kohn T."/>
            <person name="Peeters S.H."/>
            <person name="Heuer A."/>
            <person name="Rast P."/>
            <person name="Oberbeckmann S."/>
            <person name="Bunk B."/>
            <person name="Jeske O."/>
            <person name="Meyerdierks A."/>
            <person name="Storesund J.E."/>
            <person name="Kallscheuer N."/>
            <person name="Luecker S."/>
            <person name="Lage O.M."/>
            <person name="Pohl T."/>
            <person name="Merkel B.J."/>
            <person name="Hornburger P."/>
            <person name="Mueller R.-W."/>
            <person name="Bruemmer F."/>
            <person name="Labrenz M."/>
            <person name="Spormann A.M."/>
            <person name="Op den Camp H."/>
            <person name="Overmann J."/>
            <person name="Amann R."/>
            <person name="Jetten M.S.M."/>
            <person name="Mascher T."/>
            <person name="Medema M.H."/>
            <person name="Devos D.P."/>
            <person name="Kaster A.-K."/>
            <person name="Ovreas L."/>
            <person name="Rohde M."/>
            <person name="Galperin M.Y."/>
            <person name="Jogler C."/>
        </authorList>
    </citation>
    <scope>NUCLEOTIDE SEQUENCE [LARGE SCALE GENOMIC DNA]</scope>
    <source>
        <strain evidence="4 5">V144</strain>
    </source>
</reference>
<evidence type="ECO:0000256" key="1">
    <source>
        <dbReference type="SAM" id="MobiDB-lite"/>
    </source>
</evidence>
<dbReference type="Pfam" id="PF03190">
    <property type="entry name" value="Thioredox_DsbH"/>
    <property type="match status" value="1"/>
</dbReference>
<dbReference type="InterPro" id="IPR036929">
    <property type="entry name" value="DsbDN_sf"/>
</dbReference>
<dbReference type="CDD" id="cd02955">
    <property type="entry name" value="SSP411"/>
    <property type="match status" value="1"/>
</dbReference>
<dbReference type="InterPro" id="IPR036249">
    <property type="entry name" value="Thioredoxin-like_sf"/>
</dbReference>
<name>A0A517VPE3_9PLAN</name>
<gene>
    <name evidence="4" type="primary">dsbD_1</name>
    <name evidence="4" type="ORF">V144x_03200</name>
</gene>
<dbReference type="Pfam" id="PF11412">
    <property type="entry name" value="DsbD_N"/>
    <property type="match status" value="1"/>
</dbReference>
<dbReference type="Gene3D" id="1.50.10.10">
    <property type="match status" value="2"/>
</dbReference>
<organism evidence="4 5">
    <name type="scientific">Gimesia aquarii</name>
    <dbReference type="NCBI Taxonomy" id="2527964"/>
    <lineage>
        <taxon>Bacteria</taxon>
        <taxon>Pseudomonadati</taxon>
        <taxon>Planctomycetota</taxon>
        <taxon>Planctomycetia</taxon>
        <taxon>Planctomycetales</taxon>
        <taxon>Planctomycetaceae</taxon>
        <taxon>Gimesia</taxon>
    </lineage>
</organism>
<dbReference type="InterPro" id="IPR024705">
    <property type="entry name" value="Ssp411"/>
</dbReference>
<dbReference type="PANTHER" id="PTHR42899">
    <property type="entry name" value="SPERMATOGENESIS-ASSOCIATED PROTEIN 20"/>
    <property type="match status" value="1"/>
</dbReference>
<dbReference type="InterPro" id="IPR028250">
    <property type="entry name" value="DsbDN"/>
</dbReference>
<dbReference type="Proteomes" id="UP000318704">
    <property type="component" value="Chromosome"/>
</dbReference>
<dbReference type="GO" id="GO:0047134">
    <property type="term" value="F:protein-disulfide reductase [NAD(P)H] activity"/>
    <property type="evidence" value="ECO:0007669"/>
    <property type="project" value="UniProtKB-EC"/>
</dbReference>
<feature type="domain" description="Thiol:disulfide interchange protein DsbD N-terminal" evidence="3">
    <location>
        <begin position="735"/>
        <end position="846"/>
    </location>
</feature>
<protein>
    <submittedName>
        <fullName evidence="4">Thiol:disulfide interchange protein DsbD</fullName>
        <ecNumber evidence="4">1.8.1.8</ecNumber>
    </submittedName>
</protein>